<dbReference type="GO" id="GO:0006032">
    <property type="term" value="P:chitin catabolic process"/>
    <property type="evidence" value="ECO:0007669"/>
    <property type="project" value="UniProtKB-KW"/>
</dbReference>
<comment type="subcellular location">
    <subcellularLocation>
        <location evidence="2">Cytoplasm</location>
    </subcellularLocation>
    <subcellularLocation>
        <location evidence="3">Secreted</location>
    </subcellularLocation>
</comment>
<dbReference type="AlphaFoldDB" id="A0A8C5D6S6"/>
<keyword evidence="15" id="KW-0395">Inflammatory response</keyword>
<keyword evidence="14" id="KW-1015">Disulfide bond</keyword>
<keyword evidence="13" id="KW-0146">Chitin degradation</keyword>
<dbReference type="GO" id="GO:0005737">
    <property type="term" value="C:cytoplasm"/>
    <property type="evidence" value="ECO:0007669"/>
    <property type="project" value="UniProtKB-SubCell"/>
</dbReference>
<dbReference type="InterPro" id="IPR001223">
    <property type="entry name" value="Glyco_hydro18_cat"/>
</dbReference>
<evidence type="ECO:0000256" key="11">
    <source>
        <dbReference type="ARBA" id="ARBA00022801"/>
    </source>
</evidence>
<evidence type="ECO:0000259" key="23">
    <source>
        <dbReference type="PROSITE" id="PS51910"/>
    </source>
</evidence>
<dbReference type="PANTHER" id="PTHR11177:SF248">
    <property type="entry name" value="CHITOTRIOSIDASE-1"/>
    <property type="match status" value="1"/>
</dbReference>
<dbReference type="PANTHER" id="PTHR11177">
    <property type="entry name" value="CHITINASE"/>
    <property type="match status" value="1"/>
</dbReference>
<evidence type="ECO:0000313" key="24">
    <source>
        <dbReference type="Ensembl" id="ENSGWIP00000002250.1"/>
    </source>
</evidence>
<dbReference type="SMART" id="SM00636">
    <property type="entry name" value="Glyco_18"/>
    <property type="match status" value="1"/>
</dbReference>
<dbReference type="PROSITE" id="PS51910">
    <property type="entry name" value="GH18_2"/>
    <property type="match status" value="1"/>
</dbReference>
<evidence type="ECO:0000256" key="21">
    <source>
        <dbReference type="SAM" id="MobiDB-lite"/>
    </source>
</evidence>
<keyword evidence="8" id="KW-0147">Chitin-binding</keyword>
<dbReference type="FunFam" id="3.20.20.80:FF:000007">
    <property type="entry name" value="Acidic mammalian chitinase"/>
    <property type="match status" value="1"/>
</dbReference>
<dbReference type="SUPFAM" id="SSF54556">
    <property type="entry name" value="Chitinase insertion domain"/>
    <property type="match status" value="1"/>
</dbReference>
<comment type="subunit">
    <text evidence="19">Interacts with EGFR.</text>
</comment>
<dbReference type="PROSITE" id="PS01095">
    <property type="entry name" value="GH18_1"/>
    <property type="match status" value="1"/>
</dbReference>
<feature type="domain" description="GH18" evidence="23">
    <location>
        <begin position="49"/>
        <end position="418"/>
    </location>
</feature>
<reference evidence="24" key="1">
    <citation type="submission" date="2020-06" db="EMBL/GenBank/DDBJ databases">
        <authorList>
            <consortium name="Wellcome Sanger Institute Data Sharing"/>
        </authorList>
    </citation>
    <scope>NUCLEOTIDE SEQUENCE [LARGE SCALE GENOMIC DNA]</scope>
</reference>
<evidence type="ECO:0000256" key="15">
    <source>
        <dbReference type="ARBA" id="ARBA00023198"/>
    </source>
</evidence>
<evidence type="ECO:0000256" key="19">
    <source>
        <dbReference type="ARBA" id="ARBA00062006"/>
    </source>
</evidence>
<dbReference type="GO" id="GO:0008061">
    <property type="term" value="F:chitin binding"/>
    <property type="evidence" value="ECO:0007669"/>
    <property type="project" value="UniProtKB-KW"/>
</dbReference>
<dbReference type="Gene3D" id="3.20.20.80">
    <property type="entry name" value="Glycosidases"/>
    <property type="match status" value="1"/>
</dbReference>
<dbReference type="FunFam" id="3.10.50.10:FF:000001">
    <property type="entry name" value="Chitinase 3-like 1"/>
    <property type="match status" value="1"/>
</dbReference>
<dbReference type="InterPro" id="IPR017853">
    <property type="entry name" value="GH"/>
</dbReference>
<comment type="catalytic activity">
    <reaction evidence="1">
        <text>Random endo-hydrolysis of N-acetyl-beta-D-glucosaminide (1-&gt;4)-beta-linkages in chitin and chitodextrins.</text>
        <dbReference type="EC" id="3.2.1.14"/>
    </reaction>
</comment>
<reference evidence="24" key="3">
    <citation type="submission" date="2025-09" db="UniProtKB">
        <authorList>
            <consortium name="Ensembl"/>
        </authorList>
    </citation>
    <scope>IDENTIFICATION</scope>
</reference>
<protein>
    <recommendedName>
        <fullName evidence="20">Acidic mammalian chitinase</fullName>
        <ecNumber evidence="5">3.2.1.14</ecNumber>
    </recommendedName>
</protein>
<dbReference type="GO" id="GO:0006915">
    <property type="term" value="P:apoptotic process"/>
    <property type="evidence" value="ECO:0007669"/>
    <property type="project" value="UniProtKB-KW"/>
</dbReference>
<evidence type="ECO:0000256" key="14">
    <source>
        <dbReference type="ARBA" id="ARBA00023157"/>
    </source>
</evidence>
<proteinExistence type="inferred from homology"/>
<keyword evidence="16" id="KW-0119">Carbohydrate metabolism</keyword>
<keyword evidence="9" id="KW-0053">Apoptosis</keyword>
<feature type="compositionally biased region" description="Polar residues" evidence="21">
    <location>
        <begin position="431"/>
        <end position="454"/>
    </location>
</feature>
<dbReference type="InterPro" id="IPR001579">
    <property type="entry name" value="Glyco_hydro_18_chit_AS"/>
</dbReference>
<dbReference type="PROSITE" id="PS50940">
    <property type="entry name" value="CHIT_BIND_II"/>
    <property type="match status" value="1"/>
</dbReference>
<keyword evidence="12" id="KW-0391">Immunity</keyword>
<keyword evidence="18" id="KW-0624">Polysaccharide degradation</keyword>
<evidence type="ECO:0000256" key="9">
    <source>
        <dbReference type="ARBA" id="ARBA00022703"/>
    </source>
</evidence>
<dbReference type="GO" id="GO:0000272">
    <property type="term" value="P:polysaccharide catabolic process"/>
    <property type="evidence" value="ECO:0007669"/>
    <property type="project" value="UniProtKB-KW"/>
</dbReference>
<evidence type="ECO:0000256" key="6">
    <source>
        <dbReference type="ARBA" id="ARBA00022490"/>
    </source>
</evidence>
<evidence type="ECO:0000259" key="22">
    <source>
        <dbReference type="PROSITE" id="PS50940"/>
    </source>
</evidence>
<accession>A0A8C5D6S6</accession>
<evidence type="ECO:0000256" key="7">
    <source>
        <dbReference type="ARBA" id="ARBA00022525"/>
    </source>
</evidence>
<keyword evidence="17" id="KW-0326">Glycosidase</keyword>
<dbReference type="SUPFAM" id="SSF51445">
    <property type="entry name" value="(Trans)glycosidases"/>
    <property type="match status" value="1"/>
</dbReference>
<sequence length="502" mass="55945">MTRLPIFAGKLHCYRCTKVTTLKSNDTKHLIILFSGLSLLLCLQIVSSTKLVCYFTNWSQYRPDAGKYLPSDVDPHLCTHLIYAFAIINPIHELATFEWNDEVLYESFNGLKSRNPELKTLLAVGGWNFGTAQFTSMVSTPANRKIFIQSSVRFLRRYGFDGLDLDWEYPGARGSPAEDKKRFTLLCQELLAAFEEEAATTKRPRLMLTAAVAAGKTNIDNGYEIVRKIEFLDFINVMSYDFHGAWESNTGHNSPLYNSSFDSGENIYNNVDFATKYWKDQGAPLEKLLIGFPTYGRTFRTTTAATGVGAPASGPATAGTYTREAGFWSYYEICTFLNGGTLQWIEDQKVPYAFKGNEWVGFDNQQSFEIKVRNFLFYKNKFGGAFIWAVDLDDFSGQFCGQGKYPLISRLQSLLNSNVSTPAPVTPHPEGTTSSPTTTKDVGPPTTSGASGSNFCTGKSSGNYINDKNPKTFYQCSDGLTFLQNCPGNLVFQASCNCCNWP</sequence>
<evidence type="ECO:0000256" key="16">
    <source>
        <dbReference type="ARBA" id="ARBA00023277"/>
    </source>
</evidence>
<dbReference type="GO" id="GO:0005576">
    <property type="term" value="C:extracellular region"/>
    <property type="evidence" value="ECO:0007669"/>
    <property type="project" value="UniProtKB-SubCell"/>
</dbReference>
<dbReference type="InterPro" id="IPR002557">
    <property type="entry name" value="Chitin-bd_dom"/>
</dbReference>
<dbReference type="Pfam" id="PF00704">
    <property type="entry name" value="Glyco_hydro_18"/>
    <property type="match status" value="1"/>
</dbReference>
<dbReference type="Pfam" id="PF01607">
    <property type="entry name" value="CBM_14"/>
    <property type="match status" value="1"/>
</dbReference>
<evidence type="ECO:0000256" key="10">
    <source>
        <dbReference type="ARBA" id="ARBA00022729"/>
    </source>
</evidence>
<keyword evidence="11" id="KW-0378">Hydrolase</keyword>
<evidence type="ECO:0000313" key="25">
    <source>
        <dbReference type="Proteomes" id="UP000694680"/>
    </source>
</evidence>
<evidence type="ECO:0000256" key="1">
    <source>
        <dbReference type="ARBA" id="ARBA00000822"/>
    </source>
</evidence>
<gene>
    <name evidence="24" type="primary">LOC114466978</name>
</gene>
<dbReference type="GO" id="GO:0002376">
    <property type="term" value="P:immune system process"/>
    <property type="evidence" value="ECO:0007669"/>
    <property type="project" value="UniProtKB-KW"/>
</dbReference>
<comment type="similarity">
    <text evidence="4">Belongs to the glycosyl hydrolase 18 family. Chitinase class II subfamily.</text>
</comment>
<evidence type="ECO:0000256" key="5">
    <source>
        <dbReference type="ARBA" id="ARBA00012729"/>
    </source>
</evidence>
<keyword evidence="7" id="KW-0964">Secreted</keyword>
<dbReference type="InterPro" id="IPR036508">
    <property type="entry name" value="Chitin-bd_dom_sf"/>
</dbReference>
<dbReference type="Ensembl" id="ENSGWIT00000002420.1">
    <property type="protein sequence ID" value="ENSGWIP00000002250.1"/>
    <property type="gene ID" value="ENSGWIG00000001051.1"/>
</dbReference>
<keyword evidence="25" id="KW-1185">Reference proteome</keyword>
<keyword evidence="6" id="KW-0963">Cytoplasm</keyword>
<evidence type="ECO:0000256" key="17">
    <source>
        <dbReference type="ARBA" id="ARBA00023295"/>
    </source>
</evidence>
<dbReference type="InterPro" id="IPR029070">
    <property type="entry name" value="Chitinase_insertion_sf"/>
</dbReference>
<evidence type="ECO:0000256" key="2">
    <source>
        <dbReference type="ARBA" id="ARBA00004496"/>
    </source>
</evidence>
<name>A0A8C5D6S6_GOUWI</name>
<dbReference type="Gene3D" id="2.170.140.10">
    <property type="entry name" value="Chitin binding domain"/>
    <property type="match status" value="1"/>
</dbReference>
<evidence type="ECO:0000256" key="13">
    <source>
        <dbReference type="ARBA" id="ARBA00023024"/>
    </source>
</evidence>
<dbReference type="FunFam" id="3.20.20.80:FF:000081">
    <property type="entry name" value="Chitinase 1"/>
    <property type="match status" value="1"/>
</dbReference>
<evidence type="ECO:0000256" key="20">
    <source>
        <dbReference type="ARBA" id="ARBA00072739"/>
    </source>
</evidence>
<feature type="domain" description="Chitin-binding type-2" evidence="22">
    <location>
        <begin position="453"/>
        <end position="502"/>
    </location>
</feature>
<organism evidence="24 25">
    <name type="scientific">Gouania willdenowi</name>
    <name type="common">Blunt-snouted clingfish</name>
    <name type="synonym">Lepadogaster willdenowi</name>
    <dbReference type="NCBI Taxonomy" id="441366"/>
    <lineage>
        <taxon>Eukaryota</taxon>
        <taxon>Metazoa</taxon>
        <taxon>Chordata</taxon>
        <taxon>Craniata</taxon>
        <taxon>Vertebrata</taxon>
        <taxon>Euteleostomi</taxon>
        <taxon>Actinopterygii</taxon>
        <taxon>Neopterygii</taxon>
        <taxon>Teleostei</taxon>
        <taxon>Neoteleostei</taxon>
        <taxon>Acanthomorphata</taxon>
        <taxon>Ovalentaria</taxon>
        <taxon>Blenniimorphae</taxon>
        <taxon>Blenniiformes</taxon>
        <taxon>Gobiesocoidei</taxon>
        <taxon>Gobiesocidae</taxon>
        <taxon>Gobiesocinae</taxon>
        <taxon>Gouania</taxon>
    </lineage>
</organism>
<keyword evidence="10" id="KW-0732">Signal</keyword>
<reference evidence="24" key="2">
    <citation type="submission" date="2025-08" db="UniProtKB">
        <authorList>
            <consortium name="Ensembl"/>
        </authorList>
    </citation>
    <scope>IDENTIFICATION</scope>
</reference>
<evidence type="ECO:0000256" key="4">
    <source>
        <dbReference type="ARBA" id="ARBA00009121"/>
    </source>
</evidence>
<dbReference type="InterPro" id="IPR011583">
    <property type="entry name" value="Chitinase_II/V-like_cat"/>
</dbReference>
<dbReference type="FunFam" id="2.170.140.10:FF:000001">
    <property type="entry name" value="Acidic mammalian chitinase"/>
    <property type="match status" value="1"/>
</dbReference>
<dbReference type="SUPFAM" id="SSF57625">
    <property type="entry name" value="Invertebrate chitin-binding proteins"/>
    <property type="match status" value="1"/>
</dbReference>
<evidence type="ECO:0000256" key="8">
    <source>
        <dbReference type="ARBA" id="ARBA00022669"/>
    </source>
</evidence>
<dbReference type="GO" id="GO:0006954">
    <property type="term" value="P:inflammatory response"/>
    <property type="evidence" value="ECO:0007669"/>
    <property type="project" value="UniProtKB-KW"/>
</dbReference>
<feature type="region of interest" description="Disordered" evidence="21">
    <location>
        <begin position="420"/>
        <end position="454"/>
    </location>
</feature>
<evidence type="ECO:0000256" key="12">
    <source>
        <dbReference type="ARBA" id="ARBA00022859"/>
    </source>
</evidence>
<dbReference type="Gene3D" id="3.10.50.10">
    <property type="match status" value="1"/>
</dbReference>
<evidence type="ECO:0000256" key="3">
    <source>
        <dbReference type="ARBA" id="ARBA00004613"/>
    </source>
</evidence>
<dbReference type="EC" id="3.2.1.14" evidence="5"/>
<dbReference type="GO" id="GO:0008843">
    <property type="term" value="F:endochitinase activity"/>
    <property type="evidence" value="ECO:0007669"/>
    <property type="project" value="UniProtKB-EC"/>
</dbReference>
<dbReference type="CDD" id="cd02872">
    <property type="entry name" value="GH18_chitolectin_chitotriosidase"/>
    <property type="match status" value="1"/>
</dbReference>
<dbReference type="InterPro" id="IPR050314">
    <property type="entry name" value="Glycosyl_Hydrlase_18"/>
</dbReference>
<dbReference type="Proteomes" id="UP000694680">
    <property type="component" value="Chromosome 7"/>
</dbReference>
<evidence type="ECO:0000256" key="18">
    <source>
        <dbReference type="ARBA" id="ARBA00023326"/>
    </source>
</evidence>